<comment type="cofactor">
    <cofactor evidence="1">
        <name>FMN</name>
        <dbReference type="ChEBI" id="CHEBI:58210"/>
    </cofactor>
</comment>
<dbReference type="STRING" id="1121307.CLCY_11c00440"/>
<dbReference type="GO" id="GO:0016646">
    <property type="term" value="F:oxidoreductase activity, acting on the CH-NH group of donors, NAD or NADP as acceptor"/>
    <property type="evidence" value="ECO:0007669"/>
    <property type="project" value="UniProtKB-ARBA"/>
</dbReference>
<accession>A0A0J8D9I9</accession>
<dbReference type="SUPFAM" id="SSF50475">
    <property type="entry name" value="FMN-binding split barrel"/>
    <property type="match status" value="1"/>
</dbReference>
<dbReference type="EMBL" id="LFVU01000005">
    <property type="protein sequence ID" value="KMT22710.1"/>
    <property type="molecule type" value="Genomic_DNA"/>
</dbReference>
<dbReference type="InterPro" id="IPR012349">
    <property type="entry name" value="Split_barrel_FMN-bd"/>
</dbReference>
<dbReference type="InterPro" id="IPR052174">
    <property type="entry name" value="Flavoredoxin"/>
</dbReference>
<keyword evidence="6" id="KW-1185">Reference proteome</keyword>
<dbReference type="OrthoDB" id="9794638at2"/>
<dbReference type="Gene3D" id="2.30.110.10">
    <property type="entry name" value="Electron Transport, Fmn-binding Protein, Chain A"/>
    <property type="match status" value="1"/>
</dbReference>
<dbReference type="PROSITE" id="PS51257">
    <property type="entry name" value="PROKAR_LIPOPROTEIN"/>
    <property type="match status" value="1"/>
</dbReference>
<evidence type="ECO:0000256" key="3">
    <source>
        <dbReference type="ARBA" id="ARBA00038054"/>
    </source>
</evidence>
<sequence>MTKLTWKPGTMLYPVPAVMISCKNEDVDNIITVAWAGTVCTNPAMVSISVRPSRYSHELIKKSGEFIINLPGENLAYHTDFCGVKSGRDIDKFKHLNLTKKMGTKVNVPMIEECPVNIECKVKDIISLGSHDMFLAEVLAVNVNENLLDENDKLNLDKANLICYSHGEYCKVSKPLGKFGFSVKKPDKKGKKK</sequence>
<evidence type="ECO:0000313" key="5">
    <source>
        <dbReference type="EMBL" id="KMT22710.1"/>
    </source>
</evidence>
<dbReference type="SMART" id="SM00903">
    <property type="entry name" value="Flavin_Reduct"/>
    <property type="match status" value="1"/>
</dbReference>
<feature type="domain" description="Flavin reductase like" evidence="4">
    <location>
        <begin position="11"/>
        <end position="157"/>
    </location>
</feature>
<dbReference type="RefSeq" id="WP_048569727.1">
    <property type="nucleotide sequence ID" value="NZ_LFVU01000005.1"/>
</dbReference>
<protein>
    <recommendedName>
        <fullName evidence="4">Flavin reductase like domain-containing protein</fullName>
    </recommendedName>
</protein>
<dbReference type="GO" id="GO:0010181">
    <property type="term" value="F:FMN binding"/>
    <property type="evidence" value="ECO:0007669"/>
    <property type="project" value="InterPro"/>
</dbReference>
<dbReference type="PANTHER" id="PTHR43567:SF1">
    <property type="entry name" value="FLAVOREDOXIN"/>
    <property type="match status" value="1"/>
</dbReference>
<dbReference type="Pfam" id="PF01613">
    <property type="entry name" value="Flavin_Reduct"/>
    <property type="match status" value="1"/>
</dbReference>
<name>A0A0J8D9I9_CLOCY</name>
<keyword evidence="2" id="KW-0285">Flavoprotein</keyword>
<dbReference type="Proteomes" id="UP000036756">
    <property type="component" value="Unassembled WGS sequence"/>
</dbReference>
<gene>
    <name evidence="5" type="ORF">CLCY_11c00440</name>
</gene>
<comment type="caution">
    <text evidence="5">The sequence shown here is derived from an EMBL/GenBank/DDBJ whole genome shotgun (WGS) entry which is preliminary data.</text>
</comment>
<dbReference type="PATRIC" id="fig|1121307.3.peg.159"/>
<comment type="similarity">
    <text evidence="3">Belongs to the flavoredoxin family.</text>
</comment>
<dbReference type="AlphaFoldDB" id="A0A0J8D9I9"/>
<evidence type="ECO:0000313" key="6">
    <source>
        <dbReference type="Proteomes" id="UP000036756"/>
    </source>
</evidence>
<evidence type="ECO:0000259" key="4">
    <source>
        <dbReference type="SMART" id="SM00903"/>
    </source>
</evidence>
<proteinExistence type="inferred from homology"/>
<reference evidence="5 6" key="1">
    <citation type="submission" date="2015-06" db="EMBL/GenBank/DDBJ databases">
        <title>Draft genome sequence of the purine-degrading Clostridium cylindrosporum HC-1 (DSM 605).</title>
        <authorList>
            <person name="Poehlein A."/>
            <person name="Schiel-Bengelsdorf B."/>
            <person name="Bengelsdorf F."/>
            <person name="Daniel R."/>
            <person name="Duerre P."/>
        </authorList>
    </citation>
    <scope>NUCLEOTIDE SEQUENCE [LARGE SCALE GENOMIC DNA]</scope>
    <source>
        <strain evidence="5 6">DSM 605</strain>
    </source>
</reference>
<organism evidence="5 6">
    <name type="scientific">Clostridium cylindrosporum DSM 605</name>
    <dbReference type="NCBI Taxonomy" id="1121307"/>
    <lineage>
        <taxon>Bacteria</taxon>
        <taxon>Bacillati</taxon>
        <taxon>Bacillota</taxon>
        <taxon>Clostridia</taxon>
        <taxon>Eubacteriales</taxon>
        <taxon>Clostridiaceae</taxon>
        <taxon>Clostridium</taxon>
    </lineage>
</organism>
<dbReference type="InterPro" id="IPR002563">
    <property type="entry name" value="Flavin_Rdtase-like_dom"/>
</dbReference>
<evidence type="ECO:0000256" key="2">
    <source>
        <dbReference type="ARBA" id="ARBA00022630"/>
    </source>
</evidence>
<evidence type="ECO:0000256" key="1">
    <source>
        <dbReference type="ARBA" id="ARBA00001917"/>
    </source>
</evidence>
<dbReference type="PANTHER" id="PTHR43567">
    <property type="entry name" value="FLAVOREDOXIN-RELATED-RELATED"/>
    <property type="match status" value="1"/>
</dbReference>